<evidence type="ECO:0000256" key="3">
    <source>
        <dbReference type="ARBA" id="ARBA00022737"/>
    </source>
</evidence>
<accession>A0AAD1XY18</accession>
<dbReference type="EMBL" id="CAMPGE010022253">
    <property type="protein sequence ID" value="CAI2380305.1"/>
    <property type="molecule type" value="Genomic_DNA"/>
</dbReference>
<reference evidence="8" key="1">
    <citation type="submission" date="2023-07" db="EMBL/GenBank/DDBJ databases">
        <authorList>
            <consortium name="AG Swart"/>
            <person name="Singh M."/>
            <person name="Singh A."/>
            <person name="Seah K."/>
            <person name="Emmerich C."/>
        </authorList>
    </citation>
    <scope>NUCLEOTIDE SEQUENCE</scope>
    <source>
        <strain evidence="8">DP1</strain>
    </source>
</reference>
<comment type="caution">
    <text evidence="8">The sequence shown here is derived from an EMBL/GenBank/DDBJ whole genome shotgun (WGS) entry which is preliminary data.</text>
</comment>
<dbReference type="AlphaFoldDB" id="A0AAD1XY18"/>
<dbReference type="Proteomes" id="UP001295684">
    <property type="component" value="Unassembled WGS sequence"/>
</dbReference>
<keyword evidence="4" id="KW-0282">Flagellum</keyword>
<dbReference type="InterPro" id="IPR003409">
    <property type="entry name" value="MORN"/>
</dbReference>
<keyword evidence="3" id="KW-0677">Repeat</keyword>
<dbReference type="SMART" id="SM00698">
    <property type="entry name" value="MORN"/>
    <property type="match status" value="2"/>
</dbReference>
<dbReference type="SUPFAM" id="SSF82185">
    <property type="entry name" value="Histone H3 K4-specific methyltransferase SET7/9 N-terminal domain"/>
    <property type="match status" value="1"/>
</dbReference>
<evidence type="ECO:0000256" key="2">
    <source>
        <dbReference type="ARBA" id="ARBA00016322"/>
    </source>
</evidence>
<protein>
    <recommendedName>
        <fullName evidence="2">MORN repeat-containing protein 5</fullName>
    </recommendedName>
</protein>
<sequence length="211" mass="24652">MSRWSKSGYEGPKENGWPQGKGKYTFPNGTIYEGNFDKGEFHGDGVLIYPKKGRYVAKWDRGKMIEGKYFFYDELEYQKDEWEYCTLTDRRFYTEITKGLRPDGLTLITNDINGIKQIPEGTYDIGDGYYDPGNKAIYDYNGNVLRELEEEPEESEKWIKDKCRYNPNVLEDQFHLNGENDKIIQKIMLNSGSRGAKETELKKADEELKQE</sequence>
<dbReference type="PANTHER" id="PTHR46437">
    <property type="entry name" value="MORN REPEAT-CONTAINING PROTEIN 5"/>
    <property type="match status" value="1"/>
</dbReference>
<evidence type="ECO:0000256" key="1">
    <source>
        <dbReference type="ARBA" id="ARBA00004230"/>
    </source>
</evidence>
<dbReference type="Pfam" id="PF02493">
    <property type="entry name" value="MORN"/>
    <property type="match status" value="2"/>
</dbReference>
<dbReference type="GO" id="GO:0031514">
    <property type="term" value="C:motile cilium"/>
    <property type="evidence" value="ECO:0007669"/>
    <property type="project" value="UniProtKB-SubCell"/>
</dbReference>
<evidence type="ECO:0000313" key="8">
    <source>
        <dbReference type="EMBL" id="CAI2380305.1"/>
    </source>
</evidence>
<dbReference type="Gene3D" id="2.20.110.10">
    <property type="entry name" value="Histone H3 K4-specific methyltransferase SET7/9 N-terminal domain"/>
    <property type="match status" value="1"/>
</dbReference>
<name>A0AAD1XY18_EUPCR</name>
<evidence type="ECO:0000256" key="6">
    <source>
        <dbReference type="ARBA" id="ARBA00023273"/>
    </source>
</evidence>
<feature type="region of interest" description="Disordered" evidence="7">
    <location>
        <begin position="1"/>
        <end position="22"/>
    </location>
</feature>
<gene>
    <name evidence="8" type="ORF">ECRASSUSDP1_LOCUS21738</name>
</gene>
<keyword evidence="5" id="KW-0969">Cilium</keyword>
<keyword evidence="9" id="KW-1185">Reference proteome</keyword>
<organism evidence="8 9">
    <name type="scientific">Euplotes crassus</name>
    <dbReference type="NCBI Taxonomy" id="5936"/>
    <lineage>
        <taxon>Eukaryota</taxon>
        <taxon>Sar</taxon>
        <taxon>Alveolata</taxon>
        <taxon>Ciliophora</taxon>
        <taxon>Intramacronucleata</taxon>
        <taxon>Spirotrichea</taxon>
        <taxon>Hypotrichia</taxon>
        <taxon>Euplotida</taxon>
        <taxon>Euplotidae</taxon>
        <taxon>Moneuplotes</taxon>
    </lineage>
</organism>
<dbReference type="PANTHER" id="PTHR46437:SF1">
    <property type="entry name" value="MORN REPEAT-CONTAINING PROTEIN 5"/>
    <property type="match status" value="1"/>
</dbReference>
<evidence type="ECO:0000313" key="9">
    <source>
        <dbReference type="Proteomes" id="UP001295684"/>
    </source>
</evidence>
<evidence type="ECO:0000256" key="4">
    <source>
        <dbReference type="ARBA" id="ARBA00022846"/>
    </source>
</evidence>
<keyword evidence="6" id="KW-0966">Cell projection</keyword>
<proteinExistence type="predicted"/>
<evidence type="ECO:0000256" key="7">
    <source>
        <dbReference type="SAM" id="MobiDB-lite"/>
    </source>
</evidence>
<dbReference type="InterPro" id="IPR042814">
    <property type="entry name" value="Morn5"/>
</dbReference>
<comment type="subcellular location">
    <subcellularLocation>
        <location evidence="1">Cell projection</location>
        <location evidence="1">Cilium</location>
        <location evidence="1">Flagellum</location>
    </subcellularLocation>
</comment>
<evidence type="ECO:0000256" key="5">
    <source>
        <dbReference type="ARBA" id="ARBA00023069"/>
    </source>
</evidence>